<evidence type="ECO:0000256" key="2">
    <source>
        <dbReference type="ARBA" id="ARBA00005811"/>
    </source>
</evidence>
<evidence type="ECO:0000313" key="10">
    <source>
        <dbReference type="Proteomes" id="UP000240912"/>
    </source>
</evidence>
<dbReference type="EMBL" id="PYLS01000001">
    <property type="protein sequence ID" value="PST84818.1"/>
    <property type="molecule type" value="Genomic_DNA"/>
</dbReference>
<comment type="caution">
    <text evidence="9">The sequence shown here is derived from an EMBL/GenBank/DDBJ whole genome shotgun (WGS) entry which is preliminary data.</text>
</comment>
<organism evidence="9 10">
    <name type="scientific">Pedobacter yulinensis</name>
    <dbReference type="NCBI Taxonomy" id="2126353"/>
    <lineage>
        <taxon>Bacteria</taxon>
        <taxon>Pseudomonadati</taxon>
        <taxon>Bacteroidota</taxon>
        <taxon>Sphingobacteriia</taxon>
        <taxon>Sphingobacteriales</taxon>
        <taxon>Sphingobacteriaceae</taxon>
        <taxon>Pedobacter</taxon>
    </lineage>
</organism>
<accession>A0A2T3HQU7</accession>
<evidence type="ECO:0000256" key="4">
    <source>
        <dbReference type="ARBA" id="ARBA00022692"/>
    </source>
</evidence>
<evidence type="ECO:0000256" key="8">
    <source>
        <dbReference type="SAM" id="Phobius"/>
    </source>
</evidence>
<keyword evidence="5 8" id="KW-1133">Transmembrane helix</keyword>
<name>A0A2T3HQU7_9SPHI</name>
<evidence type="ECO:0000313" key="9">
    <source>
        <dbReference type="EMBL" id="PST84818.1"/>
    </source>
</evidence>
<gene>
    <name evidence="9" type="ORF">C7T94_01450</name>
</gene>
<evidence type="ECO:0000256" key="6">
    <source>
        <dbReference type="ARBA" id="ARBA00023136"/>
    </source>
</evidence>
<proteinExistence type="inferred from homology"/>
<comment type="similarity">
    <text evidence="2 7">Belongs to the ExbD/TolR family.</text>
</comment>
<keyword evidence="7" id="KW-0813">Transport</keyword>
<reference evidence="9 10" key="1">
    <citation type="submission" date="2018-03" db="EMBL/GenBank/DDBJ databases">
        <authorList>
            <person name="Keele B.F."/>
        </authorList>
    </citation>
    <scope>NUCLEOTIDE SEQUENCE [LARGE SCALE GENOMIC DNA]</scope>
    <source>
        <strain evidence="9 10">YL28-9</strain>
    </source>
</reference>
<dbReference type="InterPro" id="IPR003400">
    <property type="entry name" value="ExbD"/>
</dbReference>
<protein>
    <submittedName>
        <fullName evidence="9">Biopolymer transporter ExbD</fullName>
    </submittedName>
</protein>
<evidence type="ECO:0000256" key="3">
    <source>
        <dbReference type="ARBA" id="ARBA00022475"/>
    </source>
</evidence>
<dbReference type="RefSeq" id="WP_107212959.1">
    <property type="nucleotide sequence ID" value="NZ_KZ686268.1"/>
</dbReference>
<evidence type="ECO:0000256" key="7">
    <source>
        <dbReference type="RuleBase" id="RU003879"/>
    </source>
</evidence>
<dbReference type="GO" id="GO:0022857">
    <property type="term" value="F:transmembrane transporter activity"/>
    <property type="evidence" value="ECO:0007669"/>
    <property type="project" value="InterPro"/>
</dbReference>
<dbReference type="Proteomes" id="UP000240912">
    <property type="component" value="Unassembled WGS sequence"/>
</dbReference>
<dbReference type="GO" id="GO:0015031">
    <property type="term" value="P:protein transport"/>
    <property type="evidence" value="ECO:0007669"/>
    <property type="project" value="UniProtKB-KW"/>
</dbReference>
<comment type="subcellular location">
    <subcellularLocation>
        <location evidence="1">Cell membrane</location>
        <topology evidence="1">Single-pass membrane protein</topology>
    </subcellularLocation>
    <subcellularLocation>
        <location evidence="7">Cell membrane</location>
        <topology evidence="7">Single-pass type II membrane protein</topology>
    </subcellularLocation>
</comment>
<evidence type="ECO:0000256" key="1">
    <source>
        <dbReference type="ARBA" id="ARBA00004162"/>
    </source>
</evidence>
<dbReference type="Pfam" id="PF02472">
    <property type="entry name" value="ExbD"/>
    <property type="match status" value="1"/>
</dbReference>
<dbReference type="GO" id="GO:0005886">
    <property type="term" value="C:plasma membrane"/>
    <property type="evidence" value="ECO:0007669"/>
    <property type="project" value="UniProtKB-SubCell"/>
</dbReference>
<dbReference type="OrthoDB" id="952702at2"/>
<sequence length="183" mass="20085">MAELNTGGDGGKGGKVRSKKQSTRVDLTAMVDLAFLLITFFMLTTTLSKPQAMDVAKPDKDEKNDTKLELRASTAMTILLGKNDKIAWYMGEAGKSEPNIVGFGDIRKALLDNKKKVTDMYGNDPKRQLTVVIKPTEGANYKNFVDIMDELAIAKIKTAPAIDDDPKNLLEGEKDFMKKAGIL</sequence>
<keyword evidence="6 8" id="KW-0472">Membrane</keyword>
<keyword evidence="7" id="KW-0653">Protein transport</keyword>
<keyword evidence="3" id="KW-1003">Cell membrane</keyword>
<keyword evidence="10" id="KW-1185">Reference proteome</keyword>
<feature type="transmembrane region" description="Helical" evidence="8">
    <location>
        <begin position="25"/>
        <end position="43"/>
    </location>
</feature>
<dbReference type="PANTHER" id="PTHR30558">
    <property type="entry name" value="EXBD MEMBRANE COMPONENT OF PMF-DRIVEN MACROMOLECULE IMPORT SYSTEM"/>
    <property type="match status" value="1"/>
</dbReference>
<dbReference type="AlphaFoldDB" id="A0A2T3HQU7"/>
<dbReference type="PANTHER" id="PTHR30558:SF3">
    <property type="entry name" value="BIOPOLYMER TRANSPORT PROTEIN EXBD-RELATED"/>
    <property type="match status" value="1"/>
</dbReference>
<evidence type="ECO:0000256" key="5">
    <source>
        <dbReference type="ARBA" id="ARBA00022989"/>
    </source>
</evidence>
<keyword evidence="4 7" id="KW-0812">Transmembrane</keyword>